<evidence type="ECO:0000256" key="1">
    <source>
        <dbReference type="SAM" id="Coils"/>
    </source>
</evidence>
<organism evidence="3 4">
    <name type="scientific">Rhamnella rubrinervis</name>
    <dbReference type="NCBI Taxonomy" id="2594499"/>
    <lineage>
        <taxon>Eukaryota</taxon>
        <taxon>Viridiplantae</taxon>
        <taxon>Streptophyta</taxon>
        <taxon>Embryophyta</taxon>
        <taxon>Tracheophyta</taxon>
        <taxon>Spermatophyta</taxon>
        <taxon>Magnoliopsida</taxon>
        <taxon>eudicotyledons</taxon>
        <taxon>Gunneridae</taxon>
        <taxon>Pentapetalae</taxon>
        <taxon>rosids</taxon>
        <taxon>fabids</taxon>
        <taxon>Rosales</taxon>
        <taxon>Rhamnaceae</taxon>
        <taxon>rhamnoid group</taxon>
        <taxon>Rhamneae</taxon>
        <taxon>Rhamnella</taxon>
    </lineage>
</organism>
<dbReference type="AlphaFoldDB" id="A0A8K0H6Z9"/>
<proteinExistence type="predicted"/>
<feature type="region of interest" description="Disordered" evidence="2">
    <location>
        <begin position="1"/>
        <end position="69"/>
    </location>
</feature>
<evidence type="ECO:0000313" key="3">
    <source>
        <dbReference type="EMBL" id="KAF3446967.1"/>
    </source>
</evidence>
<evidence type="ECO:0000313" key="4">
    <source>
        <dbReference type="Proteomes" id="UP000796880"/>
    </source>
</evidence>
<keyword evidence="1" id="KW-0175">Coiled coil</keyword>
<name>A0A8K0H6Z9_9ROSA</name>
<dbReference type="OrthoDB" id="1301563at2759"/>
<feature type="compositionally biased region" description="Low complexity" evidence="2">
    <location>
        <begin position="46"/>
        <end position="69"/>
    </location>
</feature>
<keyword evidence="4" id="KW-1185">Reference proteome</keyword>
<feature type="compositionally biased region" description="Basic and acidic residues" evidence="2">
    <location>
        <begin position="30"/>
        <end position="39"/>
    </location>
</feature>
<sequence>MEEAGKDEMDSLFEGMVLFTPDSQLDADQDVQHIDNHRDDDDDGGDSAPGADGSPTLTTTSYSYSSSQPLDENLFSDLTLVSPATCTNTTASTASPTVSRQISKKKKRTGSLRIGYGRDAYARSLDVDVDEAHPNTSLPVPENFGVDACPSTPTTTIVPPSNESDESMVYSLTKGNKEDDYFEDDKTGSPSQRRLDQIKALICEKLNRARQLVSSVSEARKGFIARRRKAAENLSSASITYADLERQLDEACEAEDFDAAERLSESLAAADKEKQFLAAALRDTEAEFDAIDIKMQEALDSQIAAEEECASLLGQFATDASSEAEVVVSRAEVVSSKQMDQWLSSTEALEIKKMELEIESQIINEASTMLNNTIELSVEDDKRERESLCKKKDALMNELKSLLTLVKQKEEEIAKNDADIKAVDKRIGDVVSGFQEMQSSIDAKFVNLQSGLSHAGLDSNILLLKKKEIDEFLSQEEHRGAKLKELAKAAAEEAKTYQEAVGFRKSLMLSVSKSREDKARLAKTEEKLSKDVKMLQLEVSASRASLQELSSRKSSIQQGIATSKQKILFIDKRAPELEAEKKVAASARNFKEAARIAAEAKSLTVEKDGIQIDMGRAVLELEKLEEGIKDTVNKLQDYEGLIVSKEREVAMARFERLLLIAGSAAAERTAALEFGDLEEANLLLVEAEAANVEAKALQPLYNFDVGDFVNLPKHFISMDLVANLGRKQLAELAASINFSPPS</sequence>
<reference evidence="3" key="1">
    <citation type="submission" date="2020-03" db="EMBL/GenBank/DDBJ databases">
        <title>A high-quality chromosome-level genome assembly of a woody plant with both climbing and erect habits, Rhamnella rubrinervis.</title>
        <authorList>
            <person name="Lu Z."/>
            <person name="Yang Y."/>
            <person name="Zhu X."/>
            <person name="Sun Y."/>
        </authorList>
    </citation>
    <scope>NUCLEOTIDE SEQUENCE</scope>
    <source>
        <strain evidence="3">BYM</strain>
        <tissue evidence="3">Leaf</tissue>
    </source>
</reference>
<feature type="compositionally biased region" description="Low complexity" evidence="2">
    <location>
        <begin position="87"/>
        <end position="97"/>
    </location>
</feature>
<protein>
    <recommendedName>
        <fullName evidence="5">UVR domain-containing protein</fullName>
    </recommendedName>
</protein>
<accession>A0A8K0H6Z9</accession>
<dbReference type="Proteomes" id="UP000796880">
    <property type="component" value="Unassembled WGS sequence"/>
</dbReference>
<feature type="coiled-coil region" evidence="1">
    <location>
        <begin position="621"/>
        <end position="648"/>
    </location>
</feature>
<evidence type="ECO:0008006" key="5">
    <source>
        <dbReference type="Google" id="ProtNLM"/>
    </source>
</evidence>
<dbReference type="EMBL" id="VOIH02000005">
    <property type="protein sequence ID" value="KAF3446967.1"/>
    <property type="molecule type" value="Genomic_DNA"/>
</dbReference>
<dbReference type="PANTHER" id="PTHR38394:SF1">
    <property type="entry name" value="NEUROFILAMENT LIGHT PROTEIN"/>
    <property type="match status" value="1"/>
</dbReference>
<feature type="coiled-coil region" evidence="1">
    <location>
        <begin position="378"/>
        <end position="426"/>
    </location>
</feature>
<evidence type="ECO:0000256" key="2">
    <source>
        <dbReference type="SAM" id="MobiDB-lite"/>
    </source>
</evidence>
<feature type="coiled-coil region" evidence="1">
    <location>
        <begin position="227"/>
        <end position="287"/>
    </location>
</feature>
<comment type="caution">
    <text evidence="3">The sequence shown here is derived from an EMBL/GenBank/DDBJ whole genome shotgun (WGS) entry which is preliminary data.</text>
</comment>
<dbReference type="PANTHER" id="PTHR38394">
    <property type="entry name" value="NEUROFILAMENT LIGHT PROTEIN"/>
    <property type="match status" value="1"/>
</dbReference>
<feature type="region of interest" description="Disordered" evidence="2">
    <location>
        <begin position="87"/>
        <end position="110"/>
    </location>
</feature>
<gene>
    <name evidence="3" type="ORF">FNV43_RR12147</name>
</gene>